<dbReference type="RefSeq" id="WP_097322896.1">
    <property type="nucleotide sequence ID" value="NZ_OBDY01000013.1"/>
</dbReference>
<dbReference type="EMBL" id="OBDY01000013">
    <property type="protein sequence ID" value="SNY52499.1"/>
    <property type="molecule type" value="Genomic_DNA"/>
</dbReference>
<accession>A0A285IWT4</accession>
<gene>
    <name evidence="1" type="ORF">SAMN05421748_11317</name>
</gene>
<organism evidence="1 2">
    <name type="scientific">Paractinoplanes atraurantiacus</name>
    <dbReference type="NCBI Taxonomy" id="1036182"/>
    <lineage>
        <taxon>Bacteria</taxon>
        <taxon>Bacillati</taxon>
        <taxon>Actinomycetota</taxon>
        <taxon>Actinomycetes</taxon>
        <taxon>Micromonosporales</taxon>
        <taxon>Micromonosporaceae</taxon>
        <taxon>Paractinoplanes</taxon>
    </lineage>
</organism>
<sequence length="69" mass="7404">MSRPRACPDETLLLVATAVRDGMPYRALAAQLTADGVPTPGGRVRWYPPTITKLLQTAAGRAVLDALDR</sequence>
<proteinExistence type="predicted"/>
<evidence type="ECO:0000313" key="1">
    <source>
        <dbReference type="EMBL" id="SNY52499.1"/>
    </source>
</evidence>
<name>A0A285IWT4_9ACTN</name>
<dbReference type="AlphaFoldDB" id="A0A285IWT4"/>
<dbReference type="OrthoDB" id="3217513at2"/>
<reference evidence="1 2" key="1">
    <citation type="submission" date="2017-09" db="EMBL/GenBank/DDBJ databases">
        <authorList>
            <person name="Ehlers B."/>
            <person name="Leendertz F.H."/>
        </authorList>
    </citation>
    <scope>NUCLEOTIDE SEQUENCE [LARGE SCALE GENOMIC DNA]</scope>
    <source>
        <strain evidence="1 2">CGMCC 4.6857</strain>
    </source>
</reference>
<evidence type="ECO:0008006" key="3">
    <source>
        <dbReference type="Google" id="ProtNLM"/>
    </source>
</evidence>
<keyword evidence="2" id="KW-1185">Reference proteome</keyword>
<protein>
    <recommendedName>
        <fullName evidence="3">Recombinase</fullName>
    </recommendedName>
</protein>
<evidence type="ECO:0000313" key="2">
    <source>
        <dbReference type="Proteomes" id="UP000219612"/>
    </source>
</evidence>
<dbReference type="Proteomes" id="UP000219612">
    <property type="component" value="Unassembled WGS sequence"/>
</dbReference>